<evidence type="ECO:0000313" key="1">
    <source>
        <dbReference type="EMBL" id="KAE8393074.1"/>
    </source>
</evidence>
<organism evidence="1">
    <name type="scientific">Petromyces alliaceus</name>
    <name type="common">Aspergillus alliaceus</name>
    <dbReference type="NCBI Taxonomy" id="209559"/>
    <lineage>
        <taxon>Eukaryota</taxon>
        <taxon>Fungi</taxon>
        <taxon>Dikarya</taxon>
        <taxon>Ascomycota</taxon>
        <taxon>Pezizomycotina</taxon>
        <taxon>Eurotiomycetes</taxon>
        <taxon>Eurotiomycetidae</taxon>
        <taxon>Eurotiales</taxon>
        <taxon>Aspergillaceae</taxon>
        <taxon>Aspergillus</taxon>
        <taxon>Aspergillus subgen. Circumdati</taxon>
    </lineage>
</organism>
<proteinExistence type="predicted"/>
<dbReference type="CDD" id="cd10170">
    <property type="entry name" value="ASKHA_NBD_HSP70"/>
    <property type="match status" value="1"/>
</dbReference>
<name>A0A5N7CFY9_PETAA</name>
<sequence>MSDKEVVTTRTQVIAEAWDGWNPDVVVGIDFGMTYTGVAYSCAPEWLPPKTIQRWPGKLPGELANKVPTCLEYCTQTQTIRNWGFSCDSNDHTSEIREFFKLHLAPQYQDLGGPSRQEAQGWFQDYVQCVYQHVVSHFSSTMPQFASRKVEFLFSVPTTWKDIRMVEETRTLLERAINEKTPNHRAFIGLTEAEAAAVYAGKEHYQADDTILICDSGGGTTDVNTLRLISSRGEPTRLEQLGHVEGQPIGSVFIDRRMHQLICKNLEKVRNHLRLSPSDAAWRMTSDRFQRLKCAFGTEATLSPWLKLDVPSLLAESDLPEADIYNGQMRIAWEYVKECFDLKIAEICRLLDDQISQMHARYPKEQIAYLILSGGFGSSSYVKKCLVEKYTNPDTKKYPNIQRMQILLADEPQLVVVHGLVLDRIQQIKHGVITFGTRCSPASYGIICDQIYDAAKHIGEPVRRDSRDNKIYAMDQVDWLVIQGRPIPHTGFTKEFQFKADPGQESELRQVRVVMSILPPNRLPRSMSQGGLQVVCSLDIETGDVDKKLKNGHWYSLKPAFWRTVFDVKVVVGPADLSFQLWSKDRRIRGSKHEPITVKWMPAKALDEEKATY</sequence>
<dbReference type="Gene3D" id="3.30.420.40">
    <property type="match status" value="2"/>
</dbReference>
<dbReference type="EMBL" id="ML735232">
    <property type="protein sequence ID" value="KAE8393074.1"/>
    <property type="molecule type" value="Genomic_DNA"/>
</dbReference>
<dbReference type="Proteomes" id="UP000326877">
    <property type="component" value="Unassembled WGS sequence"/>
</dbReference>
<dbReference type="Gene3D" id="3.90.640.10">
    <property type="entry name" value="Actin, Chain A, domain 4"/>
    <property type="match status" value="1"/>
</dbReference>
<reference evidence="1" key="1">
    <citation type="submission" date="2019-04" db="EMBL/GenBank/DDBJ databases">
        <title>Friends and foes A comparative genomics studyof 23 Aspergillus species from section Flavi.</title>
        <authorList>
            <consortium name="DOE Joint Genome Institute"/>
            <person name="Kjaerbolling I."/>
            <person name="Vesth T."/>
            <person name="Frisvad J.C."/>
            <person name="Nybo J.L."/>
            <person name="Theobald S."/>
            <person name="Kildgaard S."/>
            <person name="Isbrandt T."/>
            <person name="Kuo A."/>
            <person name="Sato A."/>
            <person name="Lyhne E.K."/>
            <person name="Kogle M.E."/>
            <person name="Wiebenga A."/>
            <person name="Kun R.S."/>
            <person name="Lubbers R.J."/>
            <person name="Makela M.R."/>
            <person name="Barry K."/>
            <person name="Chovatia M."/>
            <person name="Clum A."/>
            <person name="Daum C."/>
            <person name="Haridas S."/>
            <person name="He G."/>
            <person name="LaButti K."/>
            <person name="Lipzen A."/>
            <person name="Mondo S."/>
            <person name="Riley R."/>
            <person name="Salamov A."/>
            <person name="Simmons B.A."/>
            <person name="Magnuson J.K."/>
            <person name="Henrissat B."/>
            <person name="Mortensen U.H."/>
            <person name="Larsen T.O."/>
            <person name="Devries R.P."/>
            <person name="Grigoriev I.V."/>
            <person name="Machida M."/>
            <person name="Baker S.E."/>
            <person name="Andersen M.R."/>
        </authorList>
    </citation>
    <scope>NUCLEOTIDE SEQUENCE [LARGE SCALE GENOMIC DNA]</scope>
    <source>
        <strain evidence="1">IBT 14317</strain>
    </source>
</reference>
<dbReference type="SUPFAM" id="SSF53067">
    <property type="entry name" value="Actin-like ATPase domain"/>
    <property type="match status" value="1"/>
</dbReference>
<dbReference type="AlphaFoldDB" id="A0A5N7CFY9"/>
<dbReference type="OrthoDB" id="2394218at2759"/>
<dbReference type="PANTHER" id="PTHR42749:SF1">
    <property type="entry name" value="CELL SHAPE-DETERMINING PROTEIN MREB"/>
    <property type="match status" value="1"/>
</dbReference>
<gene>
    <name evidence="1" type="ORF">BDV23DRAFT_44289</name>
</gene>
<accession>A0A5N7CFY9</accession>
<dbReference type="InterPro" id="IPR043129">
    <property type="entry name" value="ATPase_NBD"/>
</dbReference>
<dbReference type="PANTHER" id="PTHR42749">
    <property type="entry name" value="CELL SHAPE-DETERMINING PROTEIN MREB"/>
    <property type="match status" value="1"/>
</dbReference>
<protein>
    <submittedName>
        <fullName evidence="1">Actin-like ATPase domain-containing protein</fullName>
    </submittedName>
</protein>